<name>A0A917JYY4_9PSEU</name>
<dbReference type="Proteomes" id="UP000597989">
    <property type="component" value="Unassembled WGS sequence"/>
</dbReference>
<protein>
    <submittedName>
        <fullName evidence="1 2">Flavodoxin</fullName>
    </submittedName>
</protein>
<reference evidence="1" key="5">
    <citation type="submission" date="2023-12" db="EMBL/GenBank/DDBJ databases">
        <authorList>
            <person name="Sun Q."/>
            <person name="Inoue M."/>
        </authorList>
    </citation>
    <scope>NUCLEOTIDE SEQUENCE</scope>
    <source>
        <strain evidence="1">JCM 10664</strain>
    </source>
</reference>
<dbReference type="Gene3D" id="3.40.50.360">
    <property type="match status" value="1"/>
</dbReference>
<dbReference type="EMBL" id="BAAAHC010000013">
    <property type="protein sequence ID" value="GAA0529900.1"/>
    <property type="molecule type" value="Genomic_DNA"/>
</dbReference>
<organism evidence="2 3">
    <name type="scientific">Saccharopolyspora thermophila</name>
    <dbReference type="NCBI Taxonomy" id="89367"/>
    <lineage>
        <taxon>Bacteria</taxon>
        <taxon>Bacillati</taxon>
        <taxon>Actinomycetota</taxon>
        <taxon>Actinomycetes</taxon>
        <taxon>Pseudonocardiales</taxon>
        <taxon>Pseudonocardiaceae</taxon>
        <taxon>Saccharopolyspora</taxon>
    </lineage>
</organism>
<comment type="caution">
    <text evidence="2">The sequence shown here is derived from an EMBL/GenBank/DDBJ whole genome shotgun (WGS) entry which is preliminary data.</text>
</comment>
<evidence type="ECO:0000313" key="3">
    <source>
        <dbReference type="Proteomes" id="UP000597989"/>
    </source>
</evidence>
<reference evidence="2" key="4">
    <citation type="submission" date="2020-09" db="EMBL/GenBank/DDBJ databases">
        <authorList>
            <person name="Sun Q."/>
            <person name="Zhou Y."/>
        </authorList>
    </citation>
    <scope>NUCLEOTIDE SEQUENCE</scope>
    <source>
        <strain evidence="2">CGMCC 4.7206</strain>
    </source>
</reference>
<dbReference type="InterPro" id="IPR029039">
    <property type="entry name" value="Flavoprotein-like_sf"/>
</dbReference>
<evidence type="ECO:0000313" key="1">
    <source>
        <dbReference type="EMBL" id="GAA0529900.1"/>
    </source>
</evidence>
<dbReference type="RefSeq" id="WP_188987927.1">
    <property type="nucleotide sequence ID" value="NZ_BAAAHC010000013.1"/>
</dbReference>
<sequence length="158" mass="17104">MGGNTHEQGEADTMRALVVYRTTHGSARTIAEHIAAGLARRMPVDLADVTNAPSCTAGVDLLVVGTDPGHHDDLHHWLNTLHKGPGPVRAATFDTRADTNPSAARTVEHHLRSTGFHLTEPTRSFHLRRPGGPLRSGETDRARRWAEHLAAGLPALTR</sequence>
<dbReference type="SUPFAM" id="SSF52218">
    <property type="entry name" value="Flavoproteins"/>
    <property type="match status" value="1"/>
</dbReference>
<keyword evidence="4" id="KW-1185">Reference proteome</keyword>
<evidence type="ECO:0000313" key="4">
    <source>
        <dbReference type="Proteomes" id="UP001500220"/>
    </source>
</evidence>
<reference evidence="1" key="1">
    <citation type="journal article" date="2014" name="Int. J. Syst. Evol. Microbiol.">
        <title>Complete genome of a new Firmicutes species belonging to the dominant human colonic microbiota ('Ruminococcus bicirculans') reveals two chromosomes and a selective capacity to utilize plant glucans.</title>
        <authorList>
            <consortium name="NISC Comparative Sequencing Program"/>
            <person name="Wegmann U."/>
            <person name="Louis P."/>
            <person name="Goesmann A."/>
            <person name="Henrissat B."/>
            <person name="Duncan S.H."/>
            <person name="Flint H.J."/>
        </authorList>
    </citation>
    <scope>NUCLEOTIDE SEQUENCE</scope>
    <source>
        <strain evidence="1">JCM 10664</strain>
    </source>
</reference>
<accession>A0A917JYY4</accession>
<dbReference type="AlphaFoldDB" id="A0A917JYY4"/>
<reference evidence="4" key="3">
    <citation type="journal article" date="2019" name="Int. J. Syst. Evol. Microbiol.">
        <title>The Global Catalogue of Microorganisms (GCM) 10K type strain sequencing project: providing services to taxonomists for standard genome sequencing and annotation.</title>
        <authorList>
            <consortium name="The Broad Institute Genomics Platform"/>
            <consortium name="The Broad Institute Genome Sequencing Center for Infectious Disease"/>
            <person name="Wu L."/>
            <person name="Ma J."/>
        </authorList>
    </citation>
    <scope>NUCLEOTIDE SEQUENCE [LARGE SCALE GENOMIC DNA]</scope>
    <source>
        <strain evidence="4">JCM 10664</strain>
    </source>
</reference>
<reference evidence="2 3" key="2">
    <citation type="journal article" date="2014" name="Int. J. Syst. Evol. Microbiol.">
        <title>Complete genome sequence of Corynebacterium casei LMG S-19264T (=DSM 44701T), isolated from a smear-ripened cheese.</title>
        <authorList>
            <consortium name="US DOE Joint Genome Institute (JGI-PGF)"/>
            <person name="Walter F."/>
            <person name="Albersmeier A."/>
            <person name="Kalinowski J."/>
            <person name="Ruckert C."/>
        </authorList>
    </citation>
    <scope>NUCLEOTIDE SEQUENCE [LARGE SCALE GENOMIC DNA]</scope>
    <source>
        <strain evidence="2 3">CGMCC 4.7206</strain>
    </source>
</reference>
<gene>
    <name evidence="1" type="ORF">GCM10009545_35460</name>
    <name evidence="2" type="ORF">GCM10011581_29620</name>
</gene>
<dbReference type="Proteomes" id="UP001500220">
    <property type="component" value="Unassembled WGS sequence"/>
</dbReference>
<dbReference type="EMBL" id="BMMT01000009">
    <property type="protein sequence ID" value="GGI90638.1"/>
    <property type="molecule type" value="Genomic_DNA"/>
</dbReference>
<proteinExistence type="predicted"/>
<evidence type="ECO:0000313" key="2">
    <source>
        <dbReference type="EMBL" id="GGI90638.1"/>
    </source>
</evidence>